<feature type="coiled-coil region" evidence="6">
    <location>
        <begin position="233"/>
        <end position="260"/>
    </location>
</feature>
<evidence type="ECO:0000256" key="2">
    <source>
        <dbReference type="ARBA" id="ARBA00022723"/>
    </source>
</evidence>
<proteinExistence type="predicted"/>
<dbReference type="AlphaFoldDB" id="A0AAN7V9Q4"/>
<evidence type="ECO:0000256" key="1">
    <source>
        <dbReference type="ARBA" id="ARBA00022468"/>
    </source>
</evidence>
<evidence type="ECO:0000313" key="10">
    <source>
        <dbReference type="Proteomes" id="UP001329430"/>
    </source>
</evidence>
<keyword evidence="6" id="KW-0175">Coiled coil</keyword>
<dbReference type="InterPro" id="IPR038508">
    <property type="entry name" value="ArfGAP_dom_sf"/>
</dbReference>
<dbReference type="GO" id="GO:0000139">
    <property type="term" value="C:Golgi membrane"/>
    <property type="evidence" value="ECO:0007669"/>
    <property type="project" value="GOC"/>
</dbReference>
<feature type="region of interest" description="Disordered" evidence="7">
    <location>
        <begin position="470"/>
        <end position="494"/>
    </location>
</feature>
<evidence type="ECO:0000256" key="6">
    <source>
        <dbReference type="SAM" id="Coils"/>
    </source>
</evidence>
<feature type="domain" description="Arf-GAP" evidence="8">
    <location>
        <begin position="11"/>
        <end position="117"/>
    </location>
</feature>
<dbReference type="InterPro" id="IPR001164">
    <property type="entry name" value="ArfGAP_dom"/>
</dbReference>
<dbReference type="GO" id="GO:0005096">
    <property type="term" value="F:GTPase activator activity"/>
    <property type="evidence" value="ECO:0007669"/>
    <property type="project" value="UniProtKB-KW"/>
</dbReference>
<evidence type="ECO:0000256" key="3">
    <source>
        <dbReference type="ARBA" id="ARBA00022771"/>
    </source>
</evidence>
<dbReference type="SUPFAM" id="SSF57863">
    <property type="entry name" value="ArfGap/RecO-like zinc finger"/>
    <property type="match status" value="1"/>
</dbReference>
<keyword evidence="1" id="KW-0343">GTPase activation</keyword>
<dbReference type="InterPro" id="IPR037278">
    <property type="entry name" value="ARFGAP/RecO"/>
</dbReference>
<accession>A0AAN7V9Q4</accession>
<evidence type="ECO:0000313" key="9">
    <source>
        <dbReference type="EMBL" id="KAK5643617.1"/>
    </source>
</evidence>
<dbReference type="SMART" id="SM00105">
    <property type="entry name" value="ArfGap"/>
    <property type="match status" value="1"/>
</dbReference>
<dbReference type="EMBL" id="JAVRBK010000005">
    <property type="protein sequence ID" value="KAK5643617.1"/>
    <property type="molecule type" value="Genomic_DNA"/>
</dbReference>
<dbReference type="GO" id="GO:0048205">
    <property type="term" value="P:COPI coating of Golgi vesicle"/>
    <property type="evidence" value="ECO:0007669"/>
    <property type="project" value="TreeGrafter"/>
</dbReference>
<dbReference type="PANTHER" id="PTHR45686:SF4">
    <property type="entry name" value="ADP-RIBOSYLATION FACTOR GTPASE ACTIVATING PROTEIN 3, ISOFORM H"/>
    <property type="match status" value="1"/>
</dbReference>
<dbReference type="Pfam" id="PF01412">
    <property type="entry name" value="ArfGap"/>
    <property type="match status" value="1"/>
</dbReference>
<feature type="region of interest" description="Disordered" evidence="7">
    <location>
        <begin position="388"/>
        <end position="428"/>
    </location>
</feature>
<evidence type="ECO:0000256" key="7">
    <source>
        <dbReference type="SAM" id="MobiDB-lite"/>
    </source>
</evidence>
<comment type="caution">
    <text evidence="9">The sequence shown here is derived from an EMBL/GenBank/DDBJ whole genome shotgun (WGS) entry which is preliminary data.</text>
</comment>
<dbReference type="PRINTS" id="PR00405">
    <property type="entry name" value="REVINTRACTNG"/>
</dbReference>
<dbReference type="GO" id="GO:0008270">
    <property type="term" value="F:zinc ion binding"/>
    <property type="evidence" value="ECO:0007669"/>
    <property type="project" value="UniProtKB-KW"/>
</dbReference>
<dbReference type="CDD" id="cd08959">
    <property type="entry name" value="ArfGap_ArfGap1_like"/>
    <property type="match status" value="1"/>
</dbReference>
<keyword evidence="4" id="KW-0862">Zinc</keyword>
<keyword evidence="3 5" id="KW-0863">Zinc-finger</keyword>
<dbReference type="FunFam" id="1.10.220.150:FF:000004">
    <property type="entry name" value="Putative ADP-ribosylation factor GTPase-activating protein 2"/>
    <property type="match status" value="1"/>
</dbReference>
<dbReference type="Proteomes" id="UP001329430">
    <property type="component" value="Chromosome 5"/>
</dbReference>
<evidence type="ECO:0000256" key="4">
    <source>
        <dbReference type="ARBA" id="ARBA00022833"/>
    </source>
</evidence>
<keyword evidence="10" id="KW-1185">Reference proteome</keyword>
<dbReference type="Gene3D" id="1.10.220.150">
    <property type="entry name" value="Arf GTPase activating protein"/>
    <property type="match status" value="1"/>
</dbReference>
<dbReference type="PROSITE" id="PS50115">
    <property type="entry name" value="ARFGAP"/>
    <property type="match status" value="1"/>
</dbReference>
<organism evidence="9 10">
    <name type="scientific">Pyrocoelia pectoralis</name>
    <dbReference type="NCBI Taxonomy" id="417401"/>
    <lineage>
        <taxon>Eukaryota</taxon>
        <taxon>Metazoa</taxon>
        <taxon>Ecdysozoa</taxon>
        <taxon>Arthropoda</taxon>
        <taxon>Hexapoda</taxon>
        <taxon>Insecta</taxon>
        <taxon>Pterygota</taxon>
        <taxon>Neoptera</taxon>
        <taxon>Endopterygota</taxon>
        <taxon>Coleoptera</taxon>
        <taxon>Polyphaga</taxon>
        <taxon>Elateriformia</taxon>
        <taxon>Elateroidea</taxon>
        <taxon>Lampyridae</taxon>
        <taxon>Lampyrinae</taxon>
        <taxon>Pyrocoelia</taxon>
    </lineage>
</organism>
<reference evidence="9 10" key="1">
    <citation type="journal article" date="2024" name="Insects">
        <title>An Improved Chromosome-Level Genome Assembly of the Firefly Pyrocoelia pectoralis.</title>
        <authorList>
            <person name="Fu X."/>
            <person name="Meyer-Rochow V.B."/>
            <person name="Ballantyne L."/>
            <person name="Zhu X."/>
        </authorList>
    </citation>
    <scope>NUCLEOTIDE SEQUENCE [LARGE SCALE GENOMIC DNA]</scope>
    <source>
        <strain evidence="9">XCY_ONT2</strain>
    </source>
</reference>
<evidence type="ECO:0000259" key="8">
    <source>
        <dbReference type="PROSITE" id="PS50115"/>
    </source>
</evidence>
<protein>
    <recommendedName>
        <fullName evidence="8">Arf-GAP domain-containing protein</fullName>
    </recommendedName>
</protein>
<dbReference type="PANTHER" id="PTHR45686">
    <property type="entry name" value="ADP-RIBOSYLATION FACTOR GTPASE ACTIVATING PROTEIN 3, ISOFORM H-RELATED"/>
    <property type="match status" value="1"/>
</dbReference>
<feature type="compositionally biased region" description="Low complexity" evidence="7">
    <location>
        <begin position="388"/>
        <end position="401"/>
    </location>
</feature>
<sequence>MTSQPSKTDIEAVFQRLRSIPANKTCFDCSAKNPTWASITYGVFICIDCSAVHRGLGVHLTFVRSTQLDTNWTWIQLRQMQVGGNSNALQFFTQHNCVTTDAQKKYNSRAAQLYRDKVQQLAYKAIQNNAELRNEQPSEGNKLHIHPNMEHKEEEKEVDFFAEQNNFPSSNLNSFEETKAQERKEDADLLQKEGPKVDFTMNLSNTEHKSTIGARKVQPKKLGLGAKKGGLGATKVKTNFAELEREAALAEESHLRIQEETAKAAALSAQEQEERDAAVRLAYRDLGADQQKREEQLKKIDPRKAEQMERLGMGFQTKSGVSHSVLSDMQTIEQENLHTTSASLSSLGKLRLVDTDAFFDDFSYGSGFSMNRNSNSGFDLGKDSFYSDTSSSKDSWVVVDDPPVELSKSRNRPVERTPTRSSDVDNTDVAQKKFGSAKAISSEQFFTDRNNDYEHQANLSRFQGSSSISSSEYFGNGKDASSSGSKFQAPDLEDVRESVRQGVTKVAGKISSLANGVMSSIQERYGY</sequence>
<evidence type="ECO:0000256" key="5">
    <source>
        <dbReference type="PROSITE-ProRule" id="PRU00288"/>
    </source>
</evidence>
<keyword evidence="2" id="KW-0479">Metal-binding</keyword>
<name>A0AAN7V9Q4_9COLE</name>
<gene>
    <name evidence="9" type="ORF">RI129_007462</name>
</gene>